<accession>A0AAV0MB72</accession>
<organism evidence="4 5">
    <name type="scientific">Linum tenue</name>
    <dbReference type="NCBI Taxonomy" id="586396"/>
    <lineage>
        <taxon>Eukaryota</taxon>
        <taxon>Viridiplantae</taxon>
        <taxon>Streptophyta</taxon>
        <taxon>Embryophyta</taxon>
        <taxon>Tracheophyta</taxon>
        <taxon>Spermatophyta</taxon>
        <taxon>Magnoliopsida</taxon>
        <taxon>eudicotyledons</taxon>
        <taxon>Gunneridae</taxon>
        <taxon>Pentapetalae</taxon>
        <taxon>rosids</taxon>
        <taxon>fabids</taxon>
        <taxon>Malpighiales</taxon>
        <taxon>Linaceae</taxon>
        <taxon>Linum</taxon>
    </lineage>
</organism>
<protein>
    <recommendedName>
        <fullName evidence="3">HAT C-terminal dimerisation domain-containing protein</fullName>
    </recommendedName>
</protein>
<dbReference type="Proteomes" id="UP001154282">
    <property type="component" value="Unassembled WGS sequence"/>
</dbReference>
<dbReference type="PANTHER" id="PTHR23272:SF179">
    <property type="entry name" value="ZINC FINGER BED DOMAIN-CONTAINING PROTEIN RICESLEEPER 2-LIKE ISOFORM X1"/>
    <property type="match status" value="1"/>
</dbReference>
<dbReference type="InterPro" id="IPR008906">
    <property type="entry name" value="HATC_C_dom"/>
</dbReference>
<keyword evidence="1" id="KW-0175">Coiled coil</keyword>
<dbReference type="Pfam" id="PF05699">
    <property type="entry name" value="Dimer_Tnp_hAT"/>
    <property type="match status" value="1"/>
</dbReference>
<dbReference type="PANTHER" id="PTHR23272">
    <property type="entry name" value="BED FINGER-RELATED"/>
    <property type="match status" value="1"/>
</dbReference>
<gene>
    <name evidence="4" type="ORF">LITE_LOCUS27606</name>
</gene>
<feature type="domain" description="HAT C-terminal dimerisation" evidence="3">
    <location>
        <begin position="78"/>
        <end position="160"/>
    </location>
</feature>
<feature type="coiled-coil region" evidence="1">
    <location>
        <begin position="17"/>
        <end position="44"/>
    </location>
</feature>
<dbReference type="AlphaFoldDB" id="A0AAV0MB72"/>
<dbReference type="EMBL" id="CAMGYJ010000007">
    <property type="protein sequence ID" value="CAI0443284.1"/>
    <property type="molecule type" value="Genomic_DNA"/>
</dbReference>
<reference evidence="4" key="1">
    <citation type="submission" date="2022-08" db="EMBL/GenBank/DDBJ databases">
        <authorList>
            <person name="Gutierrez-Valencia J."/>
        </authorList>
    </citation>
    <scope>NUCLEOTIDE SEQUENCE</scope>
</reference>
<evidence type="ECO:0000313" key="4">
    <source>
        <dbReference type="EMBL" id="CAI0443284.1"/>
    </source>
</evidence>
<evidence type="ECO:0000313" key="5">
    <source>
        <dbReference type="Proteomes" id="UP001154282"/>
    </source>
</evidence>
<evidence type="ECO:0000256" key="1">
    <source>
        <dbReference type="SAM" id="Coils"/>
    </source>
</evidence>
<dbReference type="SUPFAM" id="SSF53098">
    <property type="entry name" value="Ribonuclease H-like"/>
    <property type="match status" value="1"/>
</dbReference>
<feature type="region of interest" description="Disordered" evidence="2">
    <location>
        <begin position="173"/>
        <end position="195"/>
    </location>
</feature>
<sequence length="195" mass="22087">MDCYFPEIFGGESKTQKEKLLSICRKLIEEYEEKEREQEKVDNAVEVNCSVTATIERETTSKFALYAARRKRKPTRSELDSYLEDGIIPNSPDFDVLCWWKSNRSKYHILHKVARDILAIPVSTVASESAFSTSGRVISSHRSRLEPDTVEGLMCAQSWLRAGVTGEKYSLGTVQQDSDGETEDDPELQVKAIQS</sequence>
<evidence type="ECO:0000256" key="2">
    <source>
        <dbReference type="SAM" id="MobiDB-lite"/>
    </source>
</evidence>
<keyword evidence="5" id="KW-1185">Reference proteome</keyword>
<dbReference type="GO" id="GO:0046983">
    <property type="term" value="F:protein dimerization activity"/>
    <property type="evidence" value="ECO:0007669"/>
    <property type="project" value="InterPro"/>
</dbReference>
<comment type="caution">
    <text evidence="4">The sequence shown here is derived from an EMBL/GenBank/DDBJ whole genome shotgun (WGS) entry which is preliminary data.</text>
</comment>
<evidence type="ECO:0000259" key="3">
    <source>
        <dbReference type="Pfam" id="PF05699"/>
    </source>
</evidence>
<dbReference type="InterPro" id="IPR012337">
    <property type="entry name" value="RNaseH-like_sf"/>
</dbReference>
<name>A0AAV0MB72_9ROSI</name>
<proteinExistence type="predicted"/>
<feature type="compositionally biased region" description="Acidic residues" evidence="2">
    <location>
        <begin position="178"/>
        <end position="187"/>
    </location>
</feature>